<keyword evidence="5" id="KW-0732">Signal</keyword>
<protein>
    <submittedName>
        <fullName evidence="6">Protein TonB</fullName>
    </submittedName>
</protein>
<keyword evidence="7" id="KW-1185">Reference proteome</keyword>
<feature type="signal peptide" evidence="5">
    <location>
        <begin position="1"/>
        <end position="26"/>
    </location>
</feature>
<dbReference type="RefSeq" id="WP_183829396.1">
    <property type="nucleotide sequence ID" value="NZ_JACHEU010000001.1"/>
</dbReference>
<dbReference type="EMBL" id="JACHEU010000001">
    <property type="protein sequence ID" value="MBB6012665.1"/>
    <property type="molecule type" value="Genomic_DNA"/>
</dbReference>
<comment type="caution">
    <text evidence="6">The sequence shown here is derived from an EMBL/GenBank/DDBJ whole genome shotgun (WGS) entry which is preliminary data.</text>
</comment>
<evidence type="ECO:0000313" key="6">
    <source>
        <dbReference type="EMBL" id="MBB6012665.1"/>
    </source>
</evidence>
<dbReference type="NCBIfam" id="TIGR01352">
    <property type="entry name" value="tonB_Cterm"/>
    <property type="match status" value="1"/>
</dbReference>
<evidence type="ECO:0000256" key="1">
    <source>
        <dbReference type="ARBA" id="ARBA00004167"/>
    </source>
</evidence>
<sequence>MKKAGVISVSIRAFAFALLAAVPVAAQETSPPSEEPPVLVQQDWNRAVSARLQRAGAEVVARGSESGISGQFTAKVGFSVAADGMITDVKIAGSSGNAAVDQLAVQIPTLASPMPSFTPDMTPDAKAVVAPLQLNFEAPQTGDTTQP</sequence>
<dbReference type="Proteomes" id="UP000533306">
    <property type="component" value="Unassembled WGS sequence"/>
</dbReference>
<evidence type="ECO:0000256" key="5">
    <source>
        <dbReference type="SAM" id="SignalP"/>
    </source>
</evidence>
<keyword evidence="3" id="KW-1133">Transmembrane helix</keyword>
<accession>A0A7W9S2C2</accession>
<organism evidence="6 7">
    <name type="scientific">Aquamicrobium lusatiense</name>
    <dbReference type="NCBI Taxonomy" id="89772"/>
    <lineage>
        <taxon>Bacteria</taxon>
        <taxon>Pseudomonadati</taxon>
        <taxon>Pseudomonadota</taxon>
        <taxon>Alphaproteobacteria</taxon>
        <taxon>Hyphomicrobiales</taxon>
        <taxon>Phyllobacteriaceae</taxon>
        <taxon>Aquamicrobium</taxon>
    </lineage>
</organism>
<evidence type="ECO:0000256" key="3">
    <source>
        <dbReference type="ARBA" id="ARBA00022989"/>
    </source>
</evidence>
<keyword evidence="2" id="KW-0812">Transmembrane</keyword>
<proteinExistence type="predicted"/>
<dbReference type="SUPFAM" id="SSF74653">
    <property type="entry name" value="TolA/TonB C-terminal domain"/>
    <property type="match status" value="1"/>
</dbReference>
<dbReference type="AlphaFoldDB" id="A0A7W9S2C2"/>
<evidence type="ECO:0000256" key="4">
    <source>
        <dbReference type="ARBA" id="ARBA00023136"/>
    </source>
</evidence>
<comment type="subcellular location">
    <subcellularLocation>
        <location evidence="1">Membrane</location>
        <topology evidence="1">Single-pass membrane protein</topology>
    </subcellularLocation>
</comment>
<evidence type="ECO:0000313" key="7">
    <source>
        <dbReference type="Proteomes" id="UP000533306"/>
    </source>
</evidence>
<dbReference type="InterPro" id="IPR006260">
    <property type="entry name" value="TonB/TolA_C"/>
</dbReference>
<dbReference type="Pfam" id="PF13103">
    <property type="entry name" value="TonB_2"/>
    <property type="match status" value="1"/>
</dbReference>
<reference evidence="6 7" key="1">
    <citation type="submission" date="2020-08" db="EMBL/GenBank/DDBJ databases">
        <title>Genomic Encyclopedia of Type Strains, Phase IV (KMG-IV): sequencing the most valuable type-strain genomes for metagenomic binning, comparative biology and taxonomic classification.</title>
        <authorList>
            <person name="Goeker M."/>
        </authorList>
    </citation>
    <scope>NUCLEOTIDE SEQUENCE [LARGE SCALE GENOMIC DNA]</scope>
    <source>
        <strain evidence="6 7">DSM 11099</strain>
    </source>
</reference>
<dbReference type="Gene3D" id="3.30.1150.10">
    <property type="match status" value="1"/>
</dbReference>
<name>A0A7W9S2C2_9HYPH</name>
<evidence type="ECO:0000256" key="2">
    <source>
        <dbReference type="ARBA" id="ARBA00022692"/>
    </source>
</evidence>
<dbReference type="GO" id="GO:0016020">
    <property type="term" value="C:membrane"/>
    <property type="evidence" value="ECO:0007669"/>
    <property type="project" value="UniProtKB-SubCell"/>
</dbReference>
<gene>
    <name evidence="6" type="ORF">HNR59_002010</name>
</gene>
<keyword evidence="4" id="KW-0472">Membrane</keyword>
<feature type="chain" id="PRO_5030762687" evidence="5">
    <location>
        <begin position="27"/>
        <end position="147"/>
    </location>
</feature>